<evidence type="ECO:0000313" key="4">
    <source>
        <dbReference type="EMBL" id="KMQ84176.1"/>
    </source>
</evidence>
<evidence type="ECO:0000256" key="1">
    <source>
        <dbReference type="PROSITE-ProRule" id="PRU00047"/>
    </source>
</evidence>
<dbReference type="GO" id="GO:0008270">
    <property type="term" value="F:zinc ion binding"/>
    <property type="evidence" value="ECO:0007669"/>
    <property type="project" value="UniProtKB-KW"/>
</dbReference>
<keyword evidence="1" id="KW-0862">Zinc</keyword>
<dbReference type="STRING" id="67767.A0A0J7K1X1"/>
<dbReference type="OrthoDB" id="7614122at2759"/>
<dbReference type="PaxDb" id="67767-A0A0J7K1X1"/>
<dbReference type="PANTHER" id="PTHR47481">
    <property type="match status" value="1"/>
</dbReference>
<dbReference type="InterPro" id="IPR001878">
    <property type="entry name" value="Znf_CCHC"/>
</dbReference>
<keyword evidence="1" id="KW-0863">Zinc-finger</keyword>
<evidence type="ECO:0000259" key="3">
    <source>
        <dbReference type="PROSITE" id="PS50158"/>
    </source>
</evidence>
<dbReference type="Proteomes" id="UP000036403">
    <property type="component" value="Unassembled WGS sequence"/>
</dbReference>
<gene>
    <name evidence="4" type="ORF">RF55_18251</name>
</gene>
<dbReference type="EMBL" id="LBMM01017183">
    <property type="protein sequence ID" value="KMQ84176.1"/>
    <property type="molecule type" value="Genomic_DNA"/>
</dbReference>
<feature type="domain" description="CCHC-type" evidence="3">
    <location>
        <begin position="177"/>
        <end position="191"/>
    </location>
</feature>
<comment type="caution">
    <text evidence="4">The sequence shown here is derived from an EMBL/GenBank/DDBJ whole genome shotgun (WGS) entry which is preliminary data.</text>
</comment>
<dbReference type="AlphaFoldDB" id="A0A0J7K1X1"/>
<reference evidence="4 5" key="1">
    <citation type="submission" date="2015-04" db="EMBL/GenBank/DDBJ databases">
        <title>Lasius niger genome sequencing.</title>
        <authorList>
            <person name="Konorov E.A."/>
            <person name="Nikitin M.A."/>
            <person name="Kirill M.V."/>
            <person name="Chang P."/>
        </authorList>
    </citation>
    <scope>NUCLEOTIDE SEQUENCE [LARGE SCALE GENOMIC DNA]</scope>
    <source>
        <tissue evidence="4">Whole</tissue>
    </source>
</reference>
<dbReference type="PROSITE" id="PS50158">
    <property type="entry name" value="ZF_CCHC"/>
    <property type="match status" value="1"/>
</dbReference>
<dbReference type="PANTHER" id="PTHR47481:SF14">
    <property type="entry name" value="RETROTRANSPOSON COPIA-LIKE N-TERMINAL DOMAIN-CONTAINING PROTEIN"/>
    <property type="match status" value="1"/>
</dbReference>
<organism evidence="4 5">
    <name type="scientific">Lasius niger</name>
    <name type="common">Black garden ant</name>
    <dbReference type="NCBI Taxonomy" id="67767"/>
    <lineage>
        <taxon>Eukaryota</taxon>
        <taxon>Metazoa</taxon>
        <taxon>Ecdysozoa</taxon>
        <taxon>Arthropoda</taxon>
        <taxon>Hexapoda</taxon>
        <taxon>Insecta</taxon>
        <taxon>Pterygota</taxon>
        <taxon>Neoptera</taxon>
        <taxon>Endopterygota</taxon>
        <taxon>Hymenoptera</taxon>
        <taxon>Apocrita</taxon>
        <taxon>Aculeata</taxon>
        <taxon>Formicoidea</taxon>
        <taxon>Formicidae</taxon>
        <taxon>Formicinae</taxon>
        <taxon>Lasius</taxon>
        <taxon>Lasius</taxon>
    </lineage>
</organism>
<proteinExistence type="predicted"/>
<evidence type="ECO:0000256" key="2">
    <source>
        <dbReference type="SAM" id="MobiDB-lite"/>
    </source>
</evidence>
<evidence type="ECO:0000313" key="5">
    <source>
        <dbReference type="Proteomes" id="UP000036403"/>
    </source>
</evidence>
<dbReference type="InterPro" id="IPR036875">
    <property type="entry name" value="Znf_CCHC_sf"/>
</dbReference>
<accession>A0A0J7K1X1</accession>
<dbReference type="GO" id="GO:0003676">
    <property type="term" value="F:nucleic acid binding"/>
    <property type="evidence" value="ECO:0007669"/>
    <property type="project" value="InterPro"/>
</dbReference>
<keyword evidence="1" id="KW-0479">Metal-binding</keyword>
<protein>
    <submittedName>
        <fullName evidence="4">Retrovirus-related pol polyprotein from transposon tnt 1-94</fullName>
    </submittedName>
</protein>
<dbReference type="Gene3D" id="4.10.60.10">
    <property type="entry name" value="Zinc finger, CCHC-type"/>
    <property type="match status" value="1"/>
</dbReference>
<dbReference type="Pfam" id="PF14223">
    <property type="entry name" value="Retrotran_gag_2"/>
    <property type="match status" value="1"/>
</dbReference>
<keyword evidence="5" id="KW-1185">Reference proteome</keyword>
<dbReference type="SMART" id="SM00343">
    <property type="entry name" value="ZnF_C2HC"/>
    <property type="match status" value="1"/>
</dbReference>
<name>A0A0J7K1X1_LASNI</name>
<dbReference type="SUPFAM" id="SSF57756">
    <property type="entry name" value="Retrovirus zinc finger-like domains"/>
    <property type="match status" value="1"/>
</dbReference>
<sequence length="234" mass="26344">MENKGWKGLSFDNAKYVEESAHTYQEGKNFRQSLVRTGKGSRIKGTGEESRSLQAIIPKKDASQSMTQYVHSFTRKAEQLEEVGIKIPNELLSVMLLNSLPSEYDNFCVAIESRDEVPDIESLKQKLIEQEARLNKLNSKHDDTNQNDALTAKGKGNCKSTSKEHQAKQKVKFNGNCFKCDKVGHRANDCRTKKTLISGNKTEDAMQAIVLTAEPERSAQWCLDSDATRHMCNE</sequence>
<feature type="region of interest" description="Disordered" evidence="2">
    <location>
        <begin position="139"/>
        <end position="159"/>
    </location>
</feature>
<dbReference type="Pfam" id="PF00098">
    <property type="entry name" value="zf-CCHC"/>
    <property type="match status" value="1"/>
</dbReference>